<evidence type="ECO:0000313" key="3">
    <source>
        <dbReference type="Proteomes" id="UP000177092"/>
    </source>
</evidence>
<dbReference type="InterPro" id="IPR038695">
    <property type="entry name" value="Saro_0823-like_sf"/>
</dbReference>
<feature type="transmembrane region" description="Helical" evidence="1">
    <location>
        <begin position="30"/>
        <end position="48"/>
    </location>
</feature>
<keyword evidence="1" id="KW-0472">Membrane</keyword>
<dbReference type="AlphaFoldDB" id="A0A1F6A5T6"/>
<proteinExistence type="predicted"/>
<dbReference type="InterPro" id="IPR003795">
    <property type="entry name" value="DUF192"/>
</dbReference>
<evidence type="ECO:0000313" key="2">
    <source>
        <dbReference type="EMBL" id="OGG19946.1"/>
    </source>
</evidence>
<sequence>MQPAASSGNIEVKFKSCIISPGNTMFKRNYIIFGLIILLFIVVILISFRNNQTLNNQKIIKIGTNEYTVEIADTEVLRSQGLSGRTSMAKNQGMLFVFTQPSYQYFWMKEMNFPLDFVWINDNIVVDITQNVLIPINGDLNSLTSFTAKSPFDKVLELNAGTISSDNIKIGDIIKLYN</sequence>
<keyword evidence="1" id="KW-1133">Transmembrane helix</keyword>
<dbReference type="Proteomes" id="UP000177092">
    <property type="component" value="Unassembled WGS sequence"/>
</dbReference>
<dbReference type="Gene3D" id="2.60.120.1140">
    <property type="entry name" value="Protein of unknown function DUF192"/>
    <property type="match status" value="1"/>
</dbReference>
<name>A0A1F6A5T6_9BACT</name>
<keyword evidence="1" id="KW-0812">Transmembrane</keyword>
<dbReference type="EMBL" id="MFJN01000064">
    <property type="protein sequence ID" value="OGG19946.1"/>
    <property type="molecule type" value="Genomic_DNA"/>
</dbReference>
<comment type="caution">
    <text evidence="2">The sequence shown here is derived from an EMBL/GenBank/DDBJ whole genome shotgun (WGS) entry which is preliminary data.</text>
</comment>
<dbReference type="Pfam" id="PF02643">
    <property type="entry name" value="DUF192"/>
    <property type="match status" value="1"/>
</dbReference>
<accession>A0A1F6A5T6</accession>
<evidence type="ECO:0000256" key="1">
    <source>
        <dbReference type="SAM" id="Phobius"/>
    </source>
</evidence>
<dbReference type="PANTHER" id="PTHR37953">
    <property type="entry name" value="UPF0127 PROTEIN MJ1496"/>
    <property type="match status" value="1"/>
</dbReference>
<protein>
    <recommendedName>
        <fullName evidence="4">DUF192 domain-containing protein</fullName>
    </recommendedName>
</protein>
<dbReference type="PANTHER" id="PTHR37953:SF1">
    <property type="entry name" value="UPF0127 PROTEIN MJ1496"/>
    <property type="match status" value="1"/>
</dbReference>
<evidence type="ECO:0008006" key="4">
    <source>
        <dbReference type="Google" id="ProtNLM"/>
    </source>
</evidence>
<gene>
    <name evidence="2" type="ORF">A3D03_02740</name>
</gene>
<organism evidence="2 3">
    <name type="scientific">Candidatus Gottesmanbacteria bacterium RIFCSPHIGHO2_02_FULL_40_13</name>
    <dbReference type="NCBI Taxonomy" id="1798384"/>
    <lineage>
        <taxon>Bacteria</taxon>
        <taxon>Candidatus Gottesmaniibacteriota</taxon>
    </lineage>
</organism>
<reference evidence="2 3" key="1">
    <citation type="journal article" date="2016" name="Nat. Commun.">
        <title>Thousands of microbial genomes shed light on interconnected biogeochemical processes in an aquifer system.</title>
        <authorList>
            <person name="Anantharaman K."/>
            <person name="Brown C.T."/>
            <person name="Hug L.A."/>
            <person name="Sharon I."/>
            <person name="Castelle C.J."/>
            <person name="Probst A.J."/>
            <person name="Thomas B.C."/>
            <person name="Singh A."/>
            <person name="Wilkins M.J."/>
            <person name="Karaoz U."/>
            <person name="Brodie E.L."/>
            <person name="Williams K.H."/>
            <person name="Hubbard S.S."/>
            <person name="Banfield J.F."/>
        </authorList>
    </citation>
    <scope>NUCLEOTIDE SEQUENCE [LARGE SCALE GENOMIC DNA]</scope>
</reference>